<dbReference type="EMBL" id="CAHIKZ030003547">
    <property type="protein sequence ID" value="CAE1301673.1"/>
    <property type="molecule type" value="Genomic_DNA"/>
</dbReference>
<dbReference type="Proteomes" id="UP000597762">
    <property type="component" value="Unassembled WGS sequence"/>
</dbReference>
<evidence type="ECO:0000256" key="1">
    <source>
        <dbReference type="SAM" id="Phobius"/>
    </source>
</evidence>
<evidence type="ECO:0000313" key="2">
    <source>
        <dbReference type="EMBL" id="CAE1301673.1"/>
    </source>
</evidence>
<evidence type="ECO:0000313" key="3">
    <source>
        <dbReference type="Proteomes" id="UP000597762"/>
    </source>
</evidence>
<comment type="caution">
    <text evidence="2">The sequence shown here is derived from an EMBL/GenBank/DDBJ whole genome shotgun (WGS) entry which is preliminary data.</text>
</comment>
<feature type="transmembrane region" description="Helical" evidence="1">
    <location>
        <begin position="43"/>
        <end position="71"/>
    </location>
</feature>
<reference evidence="2" key="1">
    <citation type="submission" date="2021-01" db="EMBL/GenBank/DDBJ databases">
        <authorList>
            <person name="Li R."/>
            <person name="Bekaert M."/>
        </authorList>
    </citation>
    <scope>NUCLEOTIDE SEQUENCE</scope>
    <source>
        <strain evidence="2">Farmed</strain>
    </source>
</reference>
<organism evidence="2 3">
    <name type="scientific">Acanthosepion pharaonis</name>
    <name type="common">Pharaoh cuttlefish</name>
    <name type="synonym">Sepia pharaonis</name>
    <dbReference type="NCBI Taxonomy" id="158019"/>
    <lineage>
        <taxon>Eukaryota</taxon>
        <taxon>Metazoa</taxon>
        <taxon>Spiralia</taxon>
        <taxon>Lophotrochozoa</taxon>
        <taxon>Mollusca</taxon>
        <taxon>Cephalopoda</taxon>
        <taxon>Coleoidea</taxon>
        <taxon>Decapodiformes</taxon>
        <taxon>Sepiida</taxon>
        <taxon>Sepiina</taxon>
        <taxon>Sepiidae</taxon>
        <taxon>Acanthosepion</taxon>
    </lineage>
</organism>
<protein>
    <submittedName>
        <fullName evidence="2">Uncharacterized protein</fullName>
    </submittedName>
</protein>
<sequence>MSLYLLCLPFSLNLIYYFTVLSDFSFPFLSLTHRSLSNSCWSITILPFFSNLLSIHIFHYFLNLFSIYFFLHFHFLSSFSSSFNHSLPPTLTFSTSFSFLQNQPPYRSPLSLFFLSHLTFSLSFYIFPIPIIFYISFHSVEFFSFIFCLFCLSFLLLLFLFFVFVSDNSLPFSAVCIPHSFQPCRLPTLFSRSTLRHLEMFSFRPTFTR</sequence>
<accession>A0A812DKE4</accession>
<gene>
    <name evidence="2" type="ORF">SPHA_54572</name>
</gene>
<keyword evidence="1" id="KW-0472">Membrane</keyword>
<keyword evidence="1" id="KW-0812">Transmembrane</keyword>
<proteinExistence type="predicted"/>
<feature type="transmembrane region" description="Helical" evidence="1">
    <location>
        <begin position="112"/>
        <end position="136"/>
    </location>
</feature>
<dbReference type="AlphaFoldDB" id="A0A812DKE4"/>
<feature type="transmembrane region" description="Helical" evidence="1">
    <location>
        <begin position="14"/>
        <end position="31"/>
    </location>
</feature>
<feature type="transmembrane region" description="Helical" evidence="1">
    <location>
        <begin position="142"/>
        <end position="165"/>
    </location>
</feature>
<keyword evidence="3" id="KW-1185">Reference proteome</keyword>
<name>A0A812DKE4_ACAPH</name>
<keyword evidence="1" id="KW-1133">Transmembrane helix</keyword>